<dbReference type="SUPFAM" id="SSF52540">
    <property type="entry name" value="P-loop containing nucleoside triphosphate hydrolases"/>
    <property type="match status" value="1"/>
</dbReference>
<gene>
    <name evidence="4" type="ORF">MVEN_01183800</name>
</gene>
<organism evidence="4 5">
    <name type="scientific">Mycena venus</name>
    <dbReference type="NCBI Taxonomy" id="2733690"/>
    <lineage>
        <taxon>Eukaryota</taxon>
        <taxon>Fungi</taxon>
        <taxon>Dikarya</taxon>
        <taxon>Basidiomycota</taxon>
        <taxon>Agaricomycotina</taxon>
        <taxon>Agaricomycetes</taxon>
        <taxon>Agaricomycetidae</taxon>
        <taxon>Agaricales</taxon>
        <taxon>Marasmiineae</taxon>
        <taxon>Mycenaceae</taxon>
        <taxon>Mycena</taxon>
    </lineage>
</organism>
<keyword evidence="5" id="KW-1185">Reference proteome</keyword>
<dbReference type="Proteomes" id="UP000620124">
    <property type="component" value="Unassembled WGS sequence"/>
</dbReference>
<accession>A0A8H6Y5T8</accession>
<dbReference type="Gene3D" id="3.40.50.300">
    <property type="entry name" value="P-loop containing nucleotide triphosphate hydrolases"/>
    <property type="match status" value="1"/>
</dbReference>
<proteinExistence type="predicted"/>
<feature type="compositionally biased region" description="Gly residues" evidence="2">
    <location>
        <begin position="1"/>
        <end position="21"/>
    </location>
</feature>
<dbReference type="Pfam" id="PF24883">
    <property type="entry name" value="NPHP3_N"/>
    <property type="match status" value="1"/>
</dbReference>
<protein>
    <submittedName>
        <fullName evidence="4">NACHT domain-containing protein</fullName>
    </submittedName>
</protein>
<dbReference type="InterPro" id="IPR027417">
    <property type="entry name" value="P-loop_NTPase"/>
</dbReference>
<dbReference type="OrthoDB" id="3022181at2759"/>
<evidence type="ECO:0000313" key="5">
    <source>
        <dbReference type="Proteomes" id="UP000620124"/>
    </source>
</evidence>
<feature type="region of interest" description="Disordered" evidence="2">
    <location>
        <begin position="1"/>
        <end position="25"/>
    </location>
</feature>
<dbReference type="PANTHER" id="PTHR10039">
    <property type="entry name" value="AMELOGENIN"/>
    <property type="match status" value="1"/>
</dbReference>
<dbReference type="PANTHER" id="PTHR10039:SF14">
    <property type="entry name" value="NACHT DOMAIN-CONTAINING PROTEIN"/>
    <property type="match status" value="1"/>
</dbReference>
<reference evidence="4" key="1">
    <citation type="submission" date="2020-05" db="EMBL/GenBank/DDBJ databases">
        <title>Mycena genomes resolve the evolution of fungal bioluminescence.</title>
        <authorList>
            <person name="Tsai I.J."/>
        </authorList>
    </citation>
    <scope>NUCLEOTIDE SEQUENCE</scope>
    <source>
        <strain evidence="4">CCC161011</strain>
    </source>
</reference>
<dbReference type="InterPro" id="IPR056884">
    <property type="entry name" value="NPHP3-like_N"/>
</dbReference>
<keyword evidence="1" id="KW-0677">Repeat</keyword>
<dbReference type="EMBL" id="JACAZI010000009">
    <property type="protein sequence ID" value="KAF7352205.1"/>
    <property type="molecule type" value="Genomic_DNA"/>
</dbReference>
<comment type="caution">
    <text evidence="4">The sequence shown here is derived from an EMBL/GenBank/DDBJ whole genome shotgun (WGS) entry which is preliminary data.</text>
</comment>
<sequence length="648" mass="71995">MGGVGGNGGRGEQGGAGGAGEGPTTSIEAGIVHIRSMHGRPSIIAQAVNHHHHHHHAETGIQILHQAVALEALYDSADSYPQPRCHPETRTEILDTLYNWAVQLSKSTRPIRWLHGPAGAGKSAIMQTLCQKLHAAGRLGGAFFFKRDHPTRGNAKVLFATLAYQLALNSHILNPAIFQSVERDASVVGRSMDVQLRELIVEPCQSLTTGSPLILLIDGLDECQNESTQQEIIRLIARTVADPQKSHPPRFLIASSPEAHIREIFEDPLSEGIFDSMDVEQSFKDIRTYFQLVWKSSGYFIYASTVSRFIDDKYSRPTERLAVVQNFSKTDSDAPFASLDQLYIQILSRIPPRFRGTLRDILECSAVQQLCLTPVQLESLLELGVGDVQLILRSLHSVLEVSSESSTISVHHASFSDFLEDQRRSSIFHVDLDNRTNVSRAILKAFSDDNRWPDNPDDPLVWRLSADDFSAHLTWLPPSAELVPLIEHLNPDFLWGRQPDDRLDNRMIQEILTWLKTIRPIPDHLIQRWEDYNFMLLWDATNDQGTDTKYLNGIFSLSSPMLRVLQTKMSGSLPVSLANCRQLTCLAQPLPGGGSQNQIVAGTITILALVLELYPAIIPGLIADLGCGMLRLIQRTGAADSVSVPYMW</sequence>
<dbReference type="AlphaFoldDB" id="A0A8H6Y5T8"/>
<name>A0A8H6Y5T8_9AGAR</name>
<feature type="domain" description="Nephrocystin 3-like N-terminal" evidence="3">
    <location>
        <begin position="103"/>
        <end position="255"/>
    </location>
</feature>
<evidence type="ECO:0000256" key="1">
    <source>
        <dbReference type="ARBA" id="ARBA00022737"/>
    </source>
</evidence>
<evidence type="ECO:0000256" key="2">
    <source>
        <dbReference type="SAM" id="MobiDB-lite"/>
    </source>
</evidence>
<evidence type="ECO:0000259" key="3">
    <source>
        <dbReference type="Pfam" id="PF24883"/>
    </source>
</evidence>
<evidence type="ECO:0000313" key="4">
    <source>
        <dbReference type="EMBL" id="KAF7352205.1"/>
    </source>
</evidence>